<keyword evidence="1" id="KW-0812">Transmembrane</keyword>
<gene>
    <name evidence="2" type="ORF">DSCA_18380</name>
</gene>
<evidence type="ECO:0000313" key="2">
    <source>
        <dbReference type="EMBL" id="BBO67908.1"/>
    </source>
</evidence>
<evidence type="ECO:0000256" key="1">
    <source>
        <dbReference type="SAM" id="Phobius"/>
    </source>
</evidence>
<reference evidence="2 3" key="1">
    <citation type="submission" date="2019-11" db="EMBL/GenBank/DDBJ databases">
        <title>Comparative genomics of hydrocarbon-degrading Desulfosarcina strains.</title>
        <authorList>
            <person name="Watanabe M."/>
            <person name="Kojima H."/>
            <person name="Fukui M."/>
        </authorList>
    </citation>
    <scope>NUCLEOTIDE SEQUENCE [LARGE SCALE GENOMIC DNA]</scope>
    <source>
        <strain evidence="2 3">PL12</strain>
    </source>
</reference>
<feature type="transmembrane region" description="Helical" evidence="1">
    <location>
        <begin position="43"/>
        <end position="63"/>
    </location>
</feature>
<dbReference type="AlphaFoldDB" id="A0A5K7YFS1"/>
<keyword evidence="1" id="KW-1133">Transmembrane helix</keyword>
<accession>A0A5K7YFS1</accession>
<protein>
    <submittedName>
        <fullName evidence="2">Uncharacterized protein</fullName>
    </submittedName>
</protein>
<name>A0A5K7YFS1_9BACT</name>
<dbReference type="InterPro" id="IPR045398">
    <property type="entry name" value="DUF6515"/>
</dbReference>
<proteinExistence type="predicted"/>
<keyword evidence="1" id="KW-0472">Membrane</keyword>
<dbReference type="KEGG" id="dalk:DSCA_18380"/>
<dbReference type="Proteomes" id="UP000427906">
    <property type="component" value="Chromosome"/>
</dbReference>
<keyword evidence="3" id="KW-1185">Reference proteome</keyword>
<organism evidence="2 3">
    <name type="scientific">Desulfosarcina alkanivorans</name>
    <dbReference type="NCBI Taxonomy" id="571177"/>
    <lineage>
        <taxon>Bacteria</taxon>
        <taxon>Pseudomonadati</taxon>
        <taxon>Thermodesulfobacteriota</taxon>
        <taxon>Desulfobacteria</taxon>
        <taxon>Desulfobacterales</taxon>
        <taxon>Desulfosarcinaceae</taxon>
        <taxon>Desulfosarcina</taxon>
    </lineage>
</organism>
<sequence length="138" mass="14378">MAHAFKKKFMAVMVALSLSFPVATPFVLRTAFARPAGPGAFPMGHHIIHLGSLIFLFLDGIFFRPGPGGYVVAPAPVGAVVPVLPSSAVLVTVEGIPYYSSSGVYYRQVPEGYAVVTRPVATAEIAGGGSNPVLPARP</sequence>
<dbReference type="Pfam" id="PF20125">
    <property type="entry name" value="DUF6515"/>
    <property type="match status" value="1"/>
</dbReference>
<evidence type="ECO:0000313" key="3">
    <source>
        <dbReference type="Proteomes" id="UP000427906"/>
    </source>
</evidence>
<dbReference type="EMBL" id="AP021874">
    <property type="protein sequence ID" value="BBO67908.1"/>
    <property type="molecule type" value="Genomic_DNA"/>
</dbReference>